<feature type="non-terminal residue" evidence="11">
    <location>
        <position position="1"/>
    </location>
</feature>
<keyword evidence="5" id="KW-0862">Zinc</keyword>
<dbReference type="FunFam" id="3.30.160.60:FF:001009">
    <property type="entry name" value="Zinc finger protein 26"/>
    <property type="match status" value="1"/>
</dbReference>
<dbReference type="AlphaFoldDB" id="A0A6A6Q9G5"/>
<dbReference type="InterPro" id="IPR036236">
    <property type="entry name" value="Znf_C2H2_sf"/>
</dbReference>
<evidence type="ECO:0000256" key="5">
    <source>
        <dbReference type="ARBA" id="ARBA00022833"/>
    </source>
</evidence>
<dbReference type="EMBL" id="MU004199">
    <property type="protein sequence ID" value="KAF2489078.1"/>
    <property type="molecule type" value="Genomic_DNA"/>
</dbReference>
<proteinExistence type="predicted"/>
<evidence type="ECO:0000256" key="4">
    <source>
        <dbReference type="ARBA" id="ARBA00022771"/>
    </source>
</evidence>
<dbReference type="Gene3D" id="3.30.160.60">
    <property type="entry name" value="Classic Zinc Finger"/>
    <property type="match status" value="3"/>
</dbReference>
<name>A0A6A6Q9G5_9PEZI</name>
<feature type="domain" description="C2H2-type" evidence="10">
    <location>
        <begin position="53"/>
        <end position="82"/>
    </location>
</feature>
<keyword evidence="4 8" id="KW-0863">Zinc-finger</keyword>
<reference evidence="11" key="1">
    <citation type="journal article" date="2020" name="Stud. Mycol.">
        <title>101 Dothideomycetes genomes: a test case for predicting lifestyles and emergence of pathogens.</title>
        <authorList>
            <person name="Haridas S."/>
            <person name="Albert R."/>
            <person name="Binder M."/>
            <person name="Bloem J."/>
            <person name="Labutti K."/>
            <person name="Salamov A."/>
            <person name="Andreopoulos B."/>
            <person name="Baker S."/>
            <person name="Barry K."/>
            <person name="Bills G."/>
            <person name="Bluhm B."/>
            <person name="Cannon C."/>
            <person name="Castanera R."/>
            <person name="Culley D."/>
            <person name="Daum C."/>
            <person name="Ezra D."/>
            <person name="Gonzalez J."/>
            <person name="Henrissat B."/>
            <person name="Kuo A."/>
            <person name="Liang C."/>
            <person name="Lipzen A."/>
            <person name="Lutzoni F."/>
            <person name="Magnuson J."/>
            <person name="Mondo S."/>
            <person name="Nolan M."/>
            <person name="Ohm R."/>
            <person name="Pangilinan J."/>
            <person name="Park H.-J."/>
            <person name="Ramirez L."/>
            <person name="Alfaro M."/>
            <person name="Sun H."/>
            <person name="Tritt A."/>
            <person name="Yoshinaga Y."/>
            <person name="Zwiers L.-H."/>
            <person name="Turgeon B."/>
            <person name="Goodwin S."/>
            <person name="Spatafora J."/>
            <person name="Crous P."/>
            <person name="Grigoriev I."/>
        </authorList>
    </citation>
    <scope>NUCLEOTIDE SEQUENCE</scope>
    <source>
        <strain evidence="11">CBS 269.34</strain>
    </source>
</reference>
<dbReference type="SMART" id="SM00355">
    <property type="entry name" value="ZnF_C2H2"/>
    <property type="match status" value="3"/>
</dbReference>
<dbReference type="PANTHER" id="PTHR46179:SF24">
    <property type="entry name" value="C2H2-TYPE DOMAIN-CONTAINING PROTEIN"/>
    <property type="match status" value="1"/>
</dbReference>
<dbReference type="InterPro" id="IPR051061">
    <property type="entry name" value="Zinc_finger_trans_reg"/>
</dbReference>
<dbReference type="GO" id="GO:0003677">
    <property type="term" value="F:DNA binding"/>
    <property type="evidence" value="ECO:0007669"/>
    <property type="project" value="UniProtKB-KW"/>
</dbReference>
<keyword evidence="7" id="KW-0539">Nucleus</keyword>
<keyword evidence="3" id="KW-0677">Repeat</keyword>
<evidence type="ECO:0000259" key="10">
    <source>
        <dbReference type="PROSITE" id="PS50157"/>
    </source>
</evidence>
<dbReference type="GO" id="GO:0005634">
    <property type="term" value="C:nucleus"/>
    <property type="evidence" value="ECO:0007669"/>
    <property type="project" value="UniProtKB-SubCell"/>
</dbReference>
<evidence type="ECO:0000256" key="9">
    <source>
        <dbReference type="SAM" id="MobiDB-lite"/>
    </source>
</evidence>
<dbReference type="Pfam" id="PF00096">
    <property type="entry name" value="zf-C2H2"/>
    <property type="match status" value="1"/>
</dbReference>
<evidence type="ECO:0000256" key="3">
    <source>
        <dbReference type="ARBA" id="ARBA00022737"/>
    </source>
</evidence>
<keyword evidence="6" id="KW-0238">DNA-binding</keyword>
<dbReference type="PANTHER" id="PTHR46179">
    <property type="entry name" value="ZINC FINGER PROTEIN"/>
    <property type="match status" value="1"/>
</dbReference>
<evidence type="ECO:0000256" key="8">
    <source>
        <dbReference type="PROSITE-ProRule" id="PRU00042"/>
    </source>
</evidence>
<dbReference type="GO" id="GO:0008270">
    <property type="term" value="F:zinc ion binding"/>
    <property type="evidence" value="ECO:0007669"/>
    <property type="project" value="UniProtKB-KW"/>
</dbReference>
<evidence type="ECO:0000313" key="11">
    <source>
        <dbReference type="EMBL" id="KAF2489078.1"/>
    </source>
</evidence>
<dbReference type="OrthoDB" id="8922241at2759"/>
<dbReference type="PROSITE" id="PS00028">
    <property type="entry name" value="ZINC_FINGER_C2H2_1"/>
    <property type="match status" value="2"/>
</dbReference>
<protein>
    <recommendedName>
        <fullName evidence="10">C2H2-type domain-containing protein</fullName>
    </recommendedName>
</protein>
<gene>
    <name evidence="11" type="ORF">BU16DRAFT_472002</name>
</gene>
<accession>A0A6A6Q9G5</accession>
<dbReference type="SUPFAM" id="SSF57667">
    <property type="entry name" value="beta-beta-alpha zinc fingers"/>
    <property type="match status" value="1"/>
</dbReference>
<keyword evidence="2" id="KW-0479">Metal-binding</keyword>
<organism evidence="11 12">
    <name type="scientific">Lophium mytilinum</name>
    <dbReference type="NCBI Taxonomy" id="390894"/>
    <lineage>
        <taxon>Eukaryota</taxon>
        <taxon>Fungi</taxon>
        <taxon>Dikarya</taxon>
        <taxon>Ascomycota</taxon>
        <taxon>Pezizomycotina</taxon>
        <taxon>Dothideomycetes</taxon>
        <taxon>Pleosporomycetidae</taxon>
        <taxon>Mytilinidiales</taxon>
        <taxon>Mytilinidiaceae</taxon>
        <taxon>Lophium</taxon>
    </lineage>
</organism>
<dbReference type="InterPro" id="IPR013087">
    <property type="entry name" value="Znf_C2H2_type"/>
</dbReference>
<dbReference type="PROSITE" id="PS50157">
    <property type="entry name" value="ZINC_FINGER_C2H2_2"/>
    <property type="match status" value="2"/>
</dbReference>
<feature type="region of interest" description="Disordered" evidence="9">
    <location>
        <begin position="32"/>
        <end position="52"/>
    </location>
</feature>
<keyword evidence="12" id="KW-1185">Reference proteome</keyword>
<evidence type="ECO:0000256" key="6">
    <source>
        <dbReference type="ARBA" id="ARBA00023125"/>
    </source>
</evidence>
<evidence type="ECO:0000256" key="1">
    <source>
        <dbReference type="ARBA" id="ARBA00004123"/>
    </source>
</evidence>
<evidence type="ECO:0000313" key="12">
    <source>
        <dbReference type="Proteomes" id="UP000799750"/>
    </source>
</evidence>
<dbReference type="GO" id="GO:0006357">
    <property type="term" value="P:regulation of transcription by RNA polymerase II"/>
    <property type="evidence" value="ECO:0007669"/>
    <property type="project" value="TreeGrafter"/>
</dbReference>
<feature type="domain" description="C2H2-type" evidence="10">
    <location>
        <begin position="85"/>
        <end position="112"/>
    </location>
</feature>
<feature type="region of interest" description="Disordered" evidence="9">
    <location>
        <begin position="1"/>
        <end position="20"/>
    </location>
</feature>
<evidence type="ECO:0000256" key="2">
    <source>
        <dbReference type="ARBA" id="ARBA00022723"/>
    </source>
</evidence>
<sequence>RRPLQHAHVQRLNGESTTIQPSTVEVWRETLYKPGDRTSASPQRRSAPKKGGFPCLHPECSRVFNRQCDLRRHNKVHLDKSERPYKCLSCSEAFIYPKDLERHQRTHRTQPVRQQNMYCPVSGCSNTDGFSRKDNFTRHMRKQHPDAALIAAAQCPSQY</sequence>
<dbReference type="Proteomes" id="UP000799750">
    <property type="component" value="Unassembled WGS sequence"/>
</dbReference>
<evidence type="ECO:0000256" key="7">
    <source>
        <dbReference type="ARBA" id="ARBA00023242"/>
    </source>
</evidence>
<comment type="subcellular location">
    <subcellularLocation>
        <location evidence="1">Nucleus</location>
    </subcellularLocation>
</comment>